<gene>
    <name evidence="1" type="ORF">F5X68DRAFT_238158</name>
</gene>
<organism evidence="1 2">
    <name type="scientific">Plectosphaerella plurivora</name>
    <dbReference type="NCBI Taxonomy" id="936078"/>
    <lineage>
        <taxon>Eukaryota</taxon>
        <taxon>Fungi</taxon>
        <taxon>Dikarya</taxon>
        <taxon>Ascomycota</taxon>
        <taxon>Pezizomycotina</taxon>
        <taxon>Sordariomycetes</taxon>
        <taxon>Hypocreomycetidae</taxon>
        <taxon>Glomerellales</taxon>
        <taxon>Plectosphaerellaceae</taxon>
        <taxon>Plectosphaerella</taxon>
    </lineage>
</organism>
<comment type="caution">
    <text evidence="1">The sequence shown here is derived from an EMBL/GenBank/DDBJ whole genome shotgun (WGS) entry which is preliminary data.</text>
</comment>
<dbReference type="AlphaFoldDB" id="A0A9P8VLY4"/>
<evidence type="ECO:0000313" key="1">
    <source>
        <dbReference type="EMBL" id="KAH6696867.1"/>
    </source>
</evidence>
<reference evidence="1" key="1">
    <citation type="journal article" date="2021" name="Nat. Commun.">
        <title>Genetic determinants of endophytism in the Arabidopsis root mycobiome.</title>
        <authorList>
            <person name="Mesny F."/>
            <person name="Miyauchi S."/>
            <person name="Thiergart T."/>
            <person name="Pickel B."/>
            <person name="Atanasova L."/>
            <person name="Karlsson M."/>
            <person name="Huettel B."/>
            <person name="Barry K.W."/>
            <person name="Haridas S."/>
            <person name="Chen C."/>
            <person name="Bauer D."/>
            <person name="Andreopoulos W."/>
            <person name="Pangilinan J."/>
            <person name="LaButti K."/>
            <person name="Riley R."/>
            <person name="Lipzen A."/>
            <person name="Clum A."/>
            <person name="Drula E."/>
            <person name="Henrissat B."/>
            <person name="Kohler A."/>
            <person name="Grigoriev I.V."/>
            <person name="Martin F.M."/>
            <person name="Hacquard S."/>
        </authorList>
    </citation>
    <scope>NUCLEOTIDE SEQUENCE</scope>
    <source>
        <strain evidence="1">MPI-SDFR-AT-0117</strain>
    </source>
</reference>
<dbReference type="Proteomes" id="UP000770015">
    <property type="component" value="Unassembled WGS sequence"/>
</dbReference>
<name>A0A9P8VLY4_9PEZI</name>
<keyword evidence="2" id="KW-1185">Reference proteome</keyword>
<evidence type="ECO:0000313" key="2">
    <source>
        <dbReference type="Proteomes" id="UP000770015"/>
    </source>
</evidence>
<proteinExistence type="predicted"/>
<sequence>MAPIVSSEPNQSEAFGDSISSFFEGLPVTDRPGDGHRLLWTQWLGKFSHFGSKCTLYPHDKCWGNTILRTSYEDDAKFASAIAAIHRLAMVPVLLDYELRGTRSLREQDPPDDDGPELDRDFNLEVSETHPEFRQMLQDTYRNMVRRAIDAAPPGTRCTHDWVMTHELVRRYHNIIVEDKEALDGVDPAAAWQYFQHHGCQERESGLRGTMFVFLDKEAIDHLASTPTEEELASMSNFERVKVAWQHWIKVISPLSDADDEGEDLDTIHRDHTATRRVRLFDYIDIFLWLQHYDIMDMPIEGNKHERFPGHLERPWEFCDNPDGTTESWRLLDQLYGPRVR</sequence>
<dbReference type="OrthoDB" id="6499973at2759"/>
<protein>
    <submittedName>
        <fullName evidence="1">Uncharacterized protein</fullName>
    </submittedName>
</protein>
<accession>A0A9P8VLY4</accession>
<dbReference type="EMBL" id="JAGSXJ010000001">
    <property type="protein sequence ID" value="KAH6696867.1"/>
    <property type="molecule type" value="Genomic_DNA"/>
</dbReference>